<sequence>MFLNGGPKKGCARRLLADCLPKWWAEDKPQKSNASRLSISTGGNSNTSSCNIEFTEVEVLVLNLRTKNYSLPDFMKKKNKKMKKVKVLIVTNYHSSLAEFKNLNQLCSLRNLRRMRLEKISVPSFRGIENFEEVVIVYV</sequence>
<name>A0AAD7L5D7_QUISA</name>
<gene>
    <name evidence="1" type="ORF">O6P43_027624</name>
</gene>
<evidence type="ECO:0000313" key="2">
    <source>
        <dbReference type="Proteomes" id="UP001163823"/>
    </source>
</evidence>
<comment type="caution">
    <text evidence="1">The sequence shown here is derived from an EMBL/GenBank/DDBJ whole genome shotgun (WGS) entry which is preliminary data.</text>
</comment>
<proteinExistence type="predicted"/>
<organism evidence="1 2">
    <name type="scientific">Quillaja saponaria</name>
    <name type="common">Soap bark tree</name>
    <dbReference type="NCBI Taxonomy" id="32244"/>
    <lineage>
        <taxon>Eukaryota</taxon>
        <taxon>Viridiplantae</taxon>
        <taxon>Streptophyta</taxon>
        <taxon>Embryophyta</taxon>
        <taxon>Tracheophyta</taxon>
        <taxon>Spermatophyta</taxon>
        <taxon>Magnoliopsida</taxon>
        <taxon>eudicotyledons</taxon>
        <taxon>Gunneridae</taxon>
        <taxon>Pentapetalae</taxon>
        <taxon>rosids</taxon>
        <taxon>fabids</taxon>
        <taxon>Fabales</taxon>
        <taxon>Quillajaceae</taxon>
        <taxon>Quillaja</taxon>
    </lineage>
</organism>
<reference evidence="1" key="1">
    <citation type="journal article" date="2023" name="Science">
        <title>Elucidation of the pathway for biosynthesis of saponin adjuvants from the soapbark tree.</title>
        <authorList>
            <person name="Reed J."/>
            <person name="Orme A."/>
            <person name="El-Demerdash A."/>
            <person name="Owen C."/>
            <person name="Martin L.B.B."/>
            <person name="Misra R.C."/>
            <person name="Kikuchi S."/>
            <person name="Rejzek M."/>
            <person name="Martin A.C."/>
            <person name="Harkess A."/>
            <person name="Leebens-Mack J."/>
            <person name="Louveau T."/>
            <person name="Stephenson M.J."/>
            <person name="Osbourn A."/>
        </authorList>
    </citation>
    <scope>NUCLEOTIDE SEQUENCE</scope>
    <source>
        <strain evidence="1">S10</strain>
    </source>
</reference>
<dbReference type="Proteomes" id="UP001163823">
    <property type="component" value="Chromosome 11"/>
</dbReference>
<dbReference type="EMBL" id="JARAOO010000011">
    <property type="protein sequence ID" value="KAJ7951602.1"/>
    <property type="molecule type" value="Genomic_DNA"/>
</dbReference>
<dbReference type="AlphaFoldDB" id="A0AAD7L5D7"/>
<accession>A0AAD7L5D7</accession>
<keyword evidence="2" id="KW-1185">Reference proteome</keyword>
<protein>
    <submittedName>
        <fullName evidence="1">Disease resistance protein</fullName>
    </submittedName>
</protein>
<dbReference type="KEGG" id="qsa:O6P43_027624"/>
<evidence type="ECO:0000313" key="1">
    <source>
        <dbReference type="EMBL" id="KAJ7951602.1"/>
    </source>
</evidence>